<reference evidence="1 2" key="1">
    <citation type="submission" date="2018-11" db="EMBL/GenBank/DDBJ databases">
        <title>Neisseria weixii sp. nov. isolated from the rectal contents of plateau pika (Ochotona cruzoniae).</title>
        <authorList>
            <person name="Zhang G."/>
        </authorList>
    </citation>
    <scope>NUCLEOTIDE SEQUENCE [LARGE SCALE GENOMIC DNA]</scope>
    <source>
        <strain evidence="1 2">10009</strain>
    </source>
</reference>
<dbReference type="Proteomes" id="UP000272412">
    <property type="component" value="Unassembled WGS sequence"/>
</dbReference>
<evidence type="ECO:0000313" key="1">
    <source>
        <dbReference type="EMBL" id="RPD83561.1"/>
    </source>
</evidence>
<evidence type="ECO:0000313" key="2">
    <source>
        <dbReference type="Proteomes" id="UP000272412"/>
    </source>
</evidence>
<comment type="caution">
    <text evidence="1">The sequence shown here is derived from an EMBL/GenBank/DDBJ whole genome shotgun (WGS) entry which is preliminary data.</text>
</comment>
<dbReference type="EMBL" id="RPFL01000050">
    <property type="protein sequence ID" value="RPD83561.1"/>
    <property type="molecule type" value="Genomic_DNA"/>
</dbReference>
<feature type="non-terminal residue" evidence="1">
    <location>
        <position position="1"/>
    </location>
</feature>
<protein>
    <submittedName>
        <fullName evidence="1">IS5 family transposase</fullName>
    </submittedName>
</protein>
<sequence length="32" mass="3354">FGLRKVPAQSHLKAVCLNLPKAAGRLRVPAAA</sequence>
<keyword evidence="2" id="KW-1185">Reference proteome</keyword>
<gene>
    <name evidence="1" type="ORF">EGK74_12265</name>
</gene>
<dbReference type="AlphaFoldDB" id="A0A3N4MJ66"/>
<name>A0A3N4MJ66_9NEIS</name>
<organism evidence="1 2">
    <name type="scientific">Neisseria weixii</name>
    <dbReference type="NCBI Taxonomy" id="1853276"/>
    <lineage>
        <taxon>Bacteria</taxon>
        <taxon>Pseudomonadati</taxon>
        <taxon>Pseudomonadota</taxon>
        <taxon>Betaproteobacteria</taxon>
        <taxon>Neisseriales</taxon>
        <taxon>Neisseriaceae</taxon>
        <taxon>Neisseria</taxon>
    </lineage>
</organism>
<accession>A0A3N4MJ66</accession>
<proteinExistence type="predicted"/>